<dbReference type="InterPro" id="IPR036640">
    <property type="entry name" value="ABC1_TM_sf"/>
</dbReference>
<keyword evidence="3 9" id="KW-0812">Transmembrane</keyword>
<keyword evidence="12" id="KW-1185">Reference proteome</keyword>
<feature type="transmembrane region" description="Helical" evidence="9">
    <location>
        <begin position="149"/>
        <end position="172"/>
    </location>
</feature>
<evidence type="ECO:0000259" key="11">
    <source>
        <dbReference type="PROSITE" id="PS50929"/>
    </source>
</evidence>
<dbReference type="CDD" id="cd03249">
    <property type="entry name" value="ABC_MTABC3_MDL1_MDL2"/>
    <property type="match status" value="1"/>
</dbReference>
<evidence type="ECO:0000256" key="5">
    <source>
        <dbReference type="ARBA" id="ARBA00022840"/>
    </source>
</evidence>
<dbReference type="GO" id="GO:0090374">
    <property type="term" value="P:oligopeptide export from mitochondrion"/>
    <property type="evidence" value="ECO:0007669"/>
    <property type="project" value="TreeGrafter"/>
</dbReference>
<evidence type="ECO:0000256" key="8">
    <source>
        <dbReference type="SAM" id="MobiDB-lite"/>
    </source>
</evidence>
<dbReference type="AlphaFoldDB" id="A0A6P8Y3Q8"/>
<evidence type="ECO:0000313" key="13">
    <source>
        <dbReference type="RefSeq" id="XP_034118090.1"/>
    </source>
</evidence>
<keyword evidence="6 9" id="KW-1133">Transmembrane helix</keyword>
<feature type="region of interest" description="Disordered" evidence="8">
    <location>
        <begin position="722"/>
        <end position="753"/>
    </location>
</feature>
<organism evidence="12 13">
    <name type="scientific">Drosophila albomicans</name>
    <name type="common">Fruit fly</name>
    <dbReference type="NCBI Taxonomy" id="7291"/>
    <lineage>
        <taxon>Eukaryota</taxon>
        <taxon>Metazoa</taxon>
        <taxon>Ecdysozoa</taxon>
        <taxon>Arthropoda</taxon>
        <taxon>Hexapoda</taxon>
        <taxon>Insecta</taxon>
        <taxon>Pterygota</taxon>
        <taxon>Neoptera</taxon>
        <taxon>Endopterygota</taxon>
        <taxon>Diptera</taxon>
        <taxon>Brachycera</taxon>
        <taxon>Muscomorpha</taxon>
        <taxon>Ephydroidea</taxon>
        <taxon>Drosophilidae</taxon>
        <taxon>Drosophila</taxon>
    </lineage>
</organism>
<keyword evidence="2" id="KW-0813">Transport</keyword>
<feature type="transmembrane region" description="Helical" evidence="9">
    <location>
        <begin position="410"/>
        <end position="430"/>
    </location>
</feature>
<dbReference type="Gene3D" id="3.40.50.300">
    <property type="entry name" value="P-loop containing nucleotide triphosphate hydrolases"/>
    <property type="match status" value="1"/>
</dbReference>
<protein>
    <submittedName>
        <fullName evidence="13">ATP-binding cassette sub-family B member 10, mitochondrial isoform X1</fullName>
    </submittedName>
</protein>
<reference evidence="13" key="1">
    <citation type="submission" date="2025-08" db="UniProtKB">
        <authorList>
            <consortium name="RefSeq"/>
        </authorList>
    </citation>
    <scope>IDENTIFICATION</scope>
    <source>
        <strain evidence="13">15112-1751.03</strain>
        <tissue evidence="13">Whole Adult</tissue>
    </source>
</reference>
<dbReference type="InterPro" id="IPR003439">
    <property type="entry name" value="ABC_transporter-like_ATP-bd"/>
</dbReference>
<evidence type="ECO:0000256" key="7">
    <source>
        <dbReference type="ARBA" id="ARBA00023136"/>
    </source>
</evidence>
<dbReference type="FunFam" id="3.40.50.300:FF:000403">
    <property type="entry name" value="ATP-binding cassette sub-family B member 8, mitochondrial"/>
    <property type="match status" value="1"/>
</dbReference>
<dbReference type="SUPFAM" id="SSF90123">
    <property type="entry name" value="ABC transporter transmembrane region"/>
    <property type="match status" value="1"/>
</dbReference>
<dbReference type="Gene3D" id="1.20.1560.10">
    <property type="entry name" value="ABC transporter type 1, transmembrane domain"/>
    <property type="match status" value="1"/>
</dbReference>
<evidence type="ECO:0000259" key="10">
    <source>
        <dbReference type="PROSITE" id="PS50893"/>
    </source>
</evidence>
<dbReference type="GO" id="GO:0005524">
    <property type="term" value="F:ATP binding"/>
    <property type="evidence" value="ECO:0007669"/>
    <property type="project" value="UniProtKB-KW"/>
</dbReference>
<feature type="transmembrane region" description="Helical" evidence="9">
    <location>
        <begin position="200"/>
        <end position="226"/>
    </location>
</feature>
<feature type="transmembrane region" description="Helical" evidence="9">
    <location>
        <begin position="297"/>
        <end position="318"/>
    </location>
</feature>
<evidence type="ECO:0000256" key="9">
    <source>
        <dbReference type="SAM" id="Phobius"/>
    </source>
</evidence>
<dbReference type="InterPro" id="IPR017871">
    <property type="entry name" value="ABC_transporter-like_CS"/>
</dbReference>
<proteinExistence type="predicted"/>
<dbReference type="Pfam" id="PF00005">
    <property type="entry name" value="ABC_tran"/>
    <property type="match status" value="1"/>
</dbReference>
<dbReference type="InterPro" id="IPR011527">
    <property type="entry name" value="ABC1_TM_dom"/>
</dbReference>
<dbReference type="GeneID" id="117577054"/>
<dbReference type="PANTHER" id="PTHR43394:SF1">
    <property type="entry name" value="ATP-BINDING CASSETTE SUB-FAMILY B MEMBER 10, MITOCHONDRIAL"/>
    <property type="match status" value="1"/>
</dbReference>
<dbReference type="InterPro" id="IPR027417">
    <property type="entry name" value="P-loop_NTPase"/>
</dbReference>
<dbReference type="SMART" id="SM00382">
    <property type="entry name" value="AAA"/>
    <property type="match status" value="1"/>
</dbReference>
<dbReference type="GO" id="GO:0015421">
    <property type="term" value="F:ABC-type oligopeptide transporter activity"/>
    <property type="evidence" value="ECO:0007669"/>
    <property type="project" value="TreeGrafter"/>
</dbReference>
<feature type="domain" description="ABC transporter" evidence="10">
    <location>
        <begin position="473"/>
        <end position="712"/>
    </location>
</feature>
<evidence type="ECO:0000256" key="2">
    <source>
        <dbReference type="ARBA" id="ARBA00022448"/>
    </source>
</evidence>
<evidence type="ECO:0000256" key="6">
    <source>
        <dbReference type="ARBA" id="ARBA00022989"/>
    </source>
</evidence>
<dbReference type="Proteomes" id="UP000515160">
    <property type="component" value="Chromosome X"/>
</dbReference>
<keyword evidence="5 13" id="KW-0067">ATP-binding</keyword>
<evidence type="ECO:0000256" key="4">
    <source>
        <dbReference type="ARBA" id="ARBA00022741"/>
    </source>
</evidence>
<dbReference type="GO" id="GO:0005743">
    <property type="term" value="C:mitochondrial inner membrane"/>
    <property type="evidence" value="ECO:0007669"/>
    <property type="project" value="UniProtKB-SubCell"/>
</dbReference>
<dbReference type="SUPFAM" id="SSF52540">
    <property type="entry name" value="P-loop containing nucleoside triphosphate hydrolases"/>
    <property type="match status" value="1"/>
</dbReference>
<dbReference type="InterPro" id="IPR039421">
    <property type="entry name" value="Type_1_exporter"/>
</dbReference>
<dbReference type="Pfam" id="PF00664">
    <property type="entry name" value="ABC_membrane"/>
    <property type="match status" value="1"/>
</dbReference>
<dbReference type="FunFam" id="1.20.1560.10:FF:000058">
    <property type="entry name" value="ABC transporter B family member 25"/>
    <property type="match status" value="1"/>
</dbReference>
<dbReference type="InterPro" id="IPR003593">
    <property type="entry name" value="AAA+_ATPase"/>
</dbReference>
<accession>A0A6P8Y3Q8</accession>
<feature type="domain" description="ABC transmembrane type-1" evidence="11">
    <location>
        <begin position="152"/>
        <end position="439"/>
    </location>
</feature>
<gene>
    <name evidence="13" type="primary">LOC117577054</name>
</gene>
<keyword evidence="4" id="KW-0547">Nucleotide-binding</keyword>
<dbReference type="PROSITE" id="PS50929">
    <property type="entry name" value="ABC_TM1F"/>
    <property type="match status" value="1"/>
</dbReference>
<sequence>MLLNYTRLKHVCTTLRVSQIPCNGIRYISLSSLNLHNNCGLLRQPLLQLLIRPHRPYHQLFRLRQPAATAARQLLGGSSTSSAVASSSSLSVFGSRWSSRLLYLRRCLTTKAKGALTKNARGVNTPARRIKMGKSEYMRLYNLIKTEKWVLLVGLICLVVSSAITMCVPYFIGKVVDVVFNKNSLDSAAMNKLREYSVMLFWIFALGGFANFARVYLFGSASLRIVRRLRSNLYRSMLLQEVGWYDSRGTGELVNRLSNDTYLVGISLSQNVSDGMRSIAMITVGSAMMIFTSPKLALVSAMVVPALATMAIVYGRYVRRITRVELDKYADIMKYAEERFGNVRTVKLFCREQKEVEDFNQKLNEALEIGYKETRARSIFFGLTGFSGNFIIISVLYYGGTLVLGDELTIGAMTSFLMYAGYVAVSMNGLSNFYSQMNKGIGASERIWEIFDRKYQIPIDLGHIPTNKVIGEVRFENVDFSYPSRPDTKVLTDFSLTLPAHKTTAIVGRSGSGKSTIALLLMRLYDPMMGAVYLDGVDVRTLNPQWLRRNVGAVSQEPVLFSGSIRSNILYGLDPGEAGNEQLLQQVVRDSNVIEFTQNLPDGLETIVGQRGMLLSGGQKQRVAIARALIKNPSILLLDEATSALDSVSEQLVQVALDKLIEGRTVLTIAHRLSTIHGADNIAVLDSGRVIEQGNYDTLMANPDGAFRELVSMQAFASGLPPARLGEYADAESEGERTPTRQPPTPPPGPPRR</sequence>
<dbReference type="RefSeq" id="XP_034118090.1">
    <property type="nucleotide sequence ID" value="XM_034262199.2"/>
</dbReference>
<dbReference type="GO" id="GO:0016887">
    <property type="term" value="F:ATP hydrolysis activity"/>
    <property type="evidence" value="ECO:0007669"/>
    <property type="project" value="InterPro"/>
</dbReference>
<feature type="transmembrane region" description="Helical" evidence="9">
    <location>
        <begin position="379"/>
        <end position="398"/>
    </location>
</feature>
<dbReference type="OrthoDB" id="6500128at2759"/>
<keyword evidence="7 9" id="KW-0472">Membrane</keyword>
<evidence type="ECO:0000313" key="12">
    <source>
        <dbReference type="Proteomes" id="UP000515160"/>
    </source>
</evidence>
<dbReference type="PROSITE" id="PS50893">
    <property type="entry name" value="ABC_TRANSPORTER_2"/>
    <property type="match status" value="1"/>
</dbReference>
<evidence type="ECO:0000256" key="3">
    <source>
        <dbReference type="ARBA" id="ARBA00022692"/>
    </source>
</evidence>
<dbReference type="PANTHER" id="PTHR43394">
    <property type="entry name" value="ATP-DEPENDENT PERMEASE MDL1, MITOCHONDRIAL"/>
    <property type="match status" value="1"/>
</dbReference>
<comment type="subcellular location">
    <subcellularLocation>
        <location evidence="1">Mitochondrion inner membrane</location>
        <topology evidence="1">Multi-pass membrane protein</topology>
    </subcellularLocation>
</comment>
<feature type="transmembrane region" description="Helical" evidence="9">
    <location>
        <begin position="275"/>
        <end position="291"/>
    </location>
</feature>
<name>A0A6P8Y3Q8_DROAB</name>
<dbReference type="PROSITE" id="PS00211">
    <property type="entry name" value="ABC_TRANSPORTER_1"/>
    <property type="match status" value="1"/>
</dbReference>
<dbReference type="CDD" id="cd18573">
    <property type="entry name" value="ABC_6TM_ABCB10_like"/>
    <property type="match status" value="1"/>
</dbReference>
<feature type="compositionally biased region" description="Pro residues" evidence="8">
    <location>
        <begin position="741"/>
        <end position="753"/>
    </location>
</feature>
<evidence type="ECO:0000256" key="1">
    <source>
        <dbReference type="ARBA" id="ARBA00004448"/>
    </source>
</evidence>
<dbReference type="PIRSF" id="PIRSF002773">
    <property type="entry name" value="ABC_prm/ATPase_B"/>
    <property type="match status" value="1"/>
</dbReference>